<comment type="caution">
    <text evidence="2">The sequence shown here is derived from an EMBL/GenBank/DDBJ whole genome shotgun (WGS) entry which is preliminary data.</text>
</comment>
<dbReference type="Proteomes" id="UP000289340">
    <property type="component" value="Chromosome 18"/>
</dbReference>
<protein>
    <submittedName>
        <fullName evidence="2">Uncharacterized protein</fullName>
    </submittedName>
</protein>
<sequence>MQSYPPRALDRRLQKDWARDAREGPRVLMSLKPSVASYLSQEILAEQEADTVHGLPVQPPVKFNNMVVISLSMKLKEEHCSIGFPRPLTNQNKNPFSYGSMELCHSLEGNVGALTNFEVLDFLRAKGASKDPTKVIAKVAQSEYKVYDYLVETAASTTKKLVFYNAHSKALHAAPQLLSSNSHINNLPLLLTFTFVSPSSPRHSSPSSSLSPKLPSSFASASAAPFPFLSFPFKRMFLHVGLSQQVAIVKHKGYVSGSLSDEGKNQPKDTGEKKVIDDDVDVDRNKDELGKTIGREQEEPPKSQIGRENGSKFSNWPNEREVLSAAKVAKKMKLKFTKEWIAYLRLPLPIDVYKEILKPAFTIIADHEMKCLLLLIRGTHSIKDTLTAIIGNVRGTISSYYLALKAEVTIMKLNEERRRNTQEKDLLLRQEELDNLLFRIVLDDCMTGGKEARKQNRTLTKFFPNKITIHMPQDEALLESWKQQLDREVETQN</sequence>
<dbReference type="EMBL" id="QZWG01000018">
    <property type="protein sequence ID" value="RZB52378.1"/>
    <property type="molecule type" value="Genomic_DNA"/>
</dbReference>
<dbReference type="PANTHER" id="PTHR46023:SF5">
    <property type="entry name" value="OS02G0780700 PROTEIN"/>
    <property type="match status" value="1"/>
</dbReference>
<proteinExistence type="predicted"/>
<reference evidence="2 3" key="1">
    <citation type="submission" date="2018-09" db="EMBL/GenBank/DDBJ databases">
        <title>A high-quality reference genome of wild soybean provides a powerful tool to mine soybean genomes.</title>
        <authorList>
            <person name="Xie M."/>
            <person name="Chung C.Y.L."/>
            <person name="Li M.-W."/>
            <person name="Wong F.-L."/>
            <person name="Chan T.-F."/>
            <person name="Lam H.-M."/>
        </authorList>
    </citation>
    <scope>NUCLEOTIDE SEQUENCE [LARGE SCALE GENOMIC DNA]</scope>
    <source>
        <strain evidence="3">cv. W05</strain>
        <tissue evidence="2">Hypocotyl of etiolated seedlings</tissue>
    </source>
</reference>
<keyword evidence="3" id="KW-1185">Reference proteome</keyword>
<gene>
    <name evidence="2" type="ORF">D0Y65_048733</name>
</gene>
<organism evidence="2 3">
    <name type="scientific">Glycine soja</name>
    <name type="common">Wild soybean</name>
    <dbReference type="NCBI Taxonomy" id="3848"/>
    <lineage>
        <taxon>Eukaryota</taxon>
        <taxon>Viridiplantae</taxon>
        <taxon>Streptophyta</taxon>
        <taxon>Embryophyta</taxon>
        <taxon>Tracheophyta</taxon>
        <taxon>Spermatophyta</taxon>
        <taxon>Magnoliopsida</taxon>
        <taxon>eudicotyledons</taxon>
        <taxon>Gunneridae</taxon>
        <taxon>Pentapetalae</taxon>
        <taxon>rosids</taxon>
        <taxon>fabids</taxon>
        <taxon>Fabales</taxon>
        <taxon>Fabaceae</taxon>
        <taxon>Papilionoideae</taxon>
        <taxon>50 kb inversion clade</taxon>
        <taxon>NPAAA clade</taxon>
        <taxon>indigoferoid/millettioid clade</taxon>
        <taxon>Phaseoleae</taxon>
        <taxon>Glycine</taxon>
        <taxon>Glycine subgen. Soja</taxon>
    </lineage>
</organism>
<evidence type="ECO:0000256" key="1">
    <source>
        <dbReference type="SAM" id="MobiDB-lite"/>
    </source>
</evidence>
<dbReference type="AlphaFoldDB" id="A0A445FTZ1"/>
<feature type="region of interest" description="Disordered" evidence="1">
    <location>
        <begin position="257"/>
        <end position="311"/>
    </location>
</feature>
<evidence type="ECO:0000313" key="3">
    <source>
        <dbReference type="Proteomes" id="UP000289340"/>
    </source>
</evidence>
<dbReference type="PANTHER" id="PTHR46023">
    <property type="entry name" value="LIPASE CLASS 3 PROTEIN-LIKE"/>
    <property type="match status" value="1"/>
</dbReference>
<evidence type="ECO:0000313" key="2">
    <source>
        <dbReference type="EMBL" id="RZB52378.1"/>
    </source>
</evidence>
<name>A0A445FTZ1_GLYSO</name>
<accession>A0A445FTZ1</accession>
<feature type="compositionally biased region" description="Basic and acidic residues" evidence="1">
    <location>
        <begin position="261"/>
        <end position="301"/>
    </location>
</feature>